<reference evidence="1" key="2">
    <citation type="submission" date="2015-07" db="EMBL/GenBank/DDBJ databases">
        <authorList>
            <person name="Noorani M."/>
        </authorList>
    </citation>
    <scope>NUCLEOTIDE SEQUENCE</scope>
    <source>
        <strain evidence="1">Yugu1</strain>
    </source>
</reference>
<evidence type="ECO:0000313" key="1">
    <source>
        <dbReference type="EMBL" id="RCV07884.1"/>
    </source>
</evidence>
<dbReference type="AlphaFoldDB" id="A0A368PQW1"/>
<sequence>MARAVAYNLKKRGREESSELWRQLARTAPSTLPRSGRKSARAKSTHQRLRGYDINVMLWARDAGSDRRATGTRGGAAWFGWEGNAVAEGEREEHRKVKRLVALHDAADHVLALCVARHGLRWEHGGEGDTDARARWQAWQEHRAIATRQAADVLAGCAPPWRTSR</sequence>
<proteinExistence type="predicted"/>
<name>A0A368PQW1_SETIT</name>
<accession>A0A368PQW1</accession>
<dbReference type="EMBL" id="CM003528">
    <property type="protein sequence ID" value="RCV07884.1"/>
    <property type="molecule type" value="Genomic_DNA"/>
</dbReference>
<gene>
    <name evidence="1" type="ORF">SETIT_1G281600v2</name>
</gene>
<protein>
    <submittedName>
        <fullName evidence="1">Uncharacterized protein</fullName>
    </submittedName>
</protein>
<reference evidence="1" key="1">
    <citation type="journal article" date="2012" name="Nat. Biotechnol.">
        <title>Reference genome sequence of the model plant Setaria.</title>
        <authorList>
            <person name="Bennetzen J.L."/>
            <person name="Schmutz J."/>
            <person name="Wang H."/>
            <person name="Percifield R."/>
            <person name="Hawkins J."/>
            <person name="Pontaroli A.C."/>
            <person name="Estep M."/>
            <person name="Feng L."/>
            <person name="Vaughn J.N."/>
            <person name="Grimwood J."/>
            <person name="Jenkins J."/>
            <person name="Barry K."/>
            <person name="Lindquist E."/>
            <person name="Hellsten U."/>
            <person name="Deshpande S."/>
            <person name="Wang X."/>
            <person name="Wu X."/>
            <person name="Mitros T."/>
            <person name="Triplett J."/>
            <person name="Yang X."/>
            <person name="Ye C.Y."/>
            <person name="Mauro-Herrera M."/>
            <person name="Wang L."/>
            <person name="Li P."/>
            <person name="Sharma M."/>
            <person name="Sharma R."/>
            <person name="Ronald P.C."/>
            <person name="Panaud O."/>
            <person name="Kellogg E.A."/>
            <person name="Brutnell T.P."/>
            <person name="Doust A.N."/>
            <person name="Tuskan G.A."/>
            <person name="Rokhsar D."/>
            <person name="Devos K.M."/>
        </authorList>
    </citation>
    <scope>NUCLEOTIDE SEQUENCE [LARGE SCALE GENOMIC DNA]</scope>
    <source>
        <strain evidence="1">Yugu1</strain>
    </source>
</reference>
<organism evidence="1">
    <name type="scientific">Setaria italica</name>
    <name type="common">Foxtail millet</name>
    <name type="synonym">Panicum italicum</name>
    <dbReference type="NCBI Taxonomy" id="4555"/>
    <lineage>
        <taxon>Eukaryota</taxon>
        <taxon>Viridiplantae</taxon>
        <taxon>Streptophyta</taxon>
        <taxon>Embryophyta</taxon>
        <taxon>Tracheophyta</taxon>
        <taxon>Spermatophyta</taxon>
        <taxon>Magnoliopsida</taxon>
        <taxon>Liliopsida</taxon>
        <taxon>Poales</taxon>
        <taxon>Poaceae</taxon>
        <taxon>PACMAD clade</taxon>
        <taxon>Panicoideae</taxon>
        <taxon>Panicodae</taxon>
        <taxon>Paniceae</taxon>
        <taxon>Cenchrinae</taxon>
        <taxon>Setaria</taxon>
    </lineage>
</organism>